<dbReference type="EMBL" id="MDYN01000010">
    <property type="protein sequence ID" value="OQD85281.1"/>
    <property type="molecule type" value="Genomic_DNA"/>
</dbReference>
<dbReference type="AlphaFoldDB" id="A0A1V6Q7T1"/>
<feature type="compositionally biased region" description="Polar residues" evidence="1">
    <location>
        <begin position="21"/>
        <end position="31"/>
    </location>
</feature>
<evidence type="ECO:0000313" key="2">
    <source>
        <dbReference type="EMBL" id="OQD85281.1"/>
    </source>
</evidence>
<feature type="region of interest" description="Disordered" evidence="1">
    <location>
        <begin position="21"/>
        <end position="43"/>
    </location>
</feature>
<sequence>MAVILCSYCFSSIRTARQNAQTQASTGSSLQRPVPTERKDESWVQKALEESRAQNGLGHPLAVALSGVKCVLADGANISSDISVFRATIFNVVKHPTGPFRDLVHGSGRVREGLAIAAAIFPMKQVSDGSA</sequence>
<accession>A0A1V6Q7T1</accession>
<protein>
    <submittedName>
        <fullName evidence="2">Uncharacterized protein</fullName>
    </submittedName>
</protein>
<keyword evidence="3" id="KW-1185">Reference proteome</keyword>
<comment type="caution">
    <text evidence="2">The sequence shown here is derived from an EMBL/GenBank/DDBJ whole genome shotgun (WGS) entry which is preliminary data.</text>
</comment>
<organism evidence="2 3">
    <name type="scientific">Penicillium antarcticum</name>
    <dbReference type="NCBI Taxonomy" id="416450"/>
    <lineage>
        <taxon>Eukaryota</taxon>
        <taxon>Fungi</taxon>
        <taxon>Dikarya</taxon>
        <taxon>Ascomycota</taxon>
        <taxon>Pezizomycotina</taxon>
        <taxon>Eurotiomycetes</taxon>
        <taxon>Eurotiomycetidae</taxon>
        <taxon>Eurotiales</taxon>
        <taxon>Aspergillaceae</taxon>
        <taxon>Penicillium</taxon>
    </lineage>
</organism>
<gene>
    <name evidence="2" type="ORF">PENANT_c010G10670</name>
</gene>
<dbReference type="Proteomes" id="UP000191672">
    <property type="component" value="Unassembled WGS sequence"/>
</dbReference>
<reference evidence="3" key="1">
    <citation type="journal article" date="2017" name="Nat. Microbiol.">
        <title>Global analysis of biosynthetic gene clusters reveals vast potential of secondary metabolite production in Penicillium species.</title>
        <authorList>
            <person name="Nielsen J.C."/>
            <person name="Grijseels S."/>
            <person name="Prigent S."/>
            <person name="Ji B."/>
            <person name="Dainat J."/>
            <person name="Nielsen K.F."/>
            <person name="Frisvad J.C."/>
            <person name="Workman M."/>
            <person name="Nielsen J."/>
        </authorList>
    </citation>
    <scope>NUCLEOTIDE SEQUENCE [LARGE SCALE GENOMIC DNA]</scope>
    <source>
        <strain evidence="3">IBT 31811</strain>
    </source>
</reference>
<name>A0A1V6Q7T1_9EURO</name>
<evidence type="ECO:0000256" key="1">
    <source>
        <dbReference type="SAM" id="MobiDB-lite"/>
    </source>
</evidence>
<evidence type="ECO:0000313" key="3">
    <source>
        <dbReference type="Proteomes" id="UP000191672"/>
    </source>
</evidence>
<proteinExistence type="predicted"/>